<evidence type="ECO:0000256" key="2">
    <source>
        <dbReference type="SAM" id="SignalP"/>
    </source>
</evidence>
<keyword evidence="5" id="KW-1185">Reference proteome</keyword>
<feature type="compositionally biased region" description="Basic and acidic residues" evidence="1">
    <location>
        <begin position="99"/>
        <end position="112"/>
    </location>
</feature>
<dbReference type="Proteomes" id="UP000030960">
    <property type="component" value="Unassembled WGS sequence"/>
</dbReference>
<dbReference type="Pfam" id="PF13202">
    <property type="entry name" value="EF-hand_5"/>
    <property type="match status" value="2"/>
</dbReference>
<evidence type="ECO:0000259" key="3">
    <source>
        <dbReference type="PROSITE" id="PS50222"/>
    </source>
</evidence>
<dbReference type="Gene3D" id="1.10.238.10">
    <property type="entry name" value="EF-hand"/>
    <property type="match status" value="1"/>
</dbReference>
<dbReference type="OrthoDB" id="7866594at2"/>
<dbReference type="PROSITE" id="PS50222">
    <property type="entry name" value="EF_HAND_2"/>
    <property type="match status" value="1"/>
</dbReference>
<dbReference type="InterPro" id="IPR011992">
    <property type="entry name" value="EF-hand-dom_pair"/>
</dbReference>
<evidence type="ECO:0000313" key="5">
    <source>
        <dbReference type="Proteomes" id="UP000030960"/>
    </source>
</evidence>
<gene>
    <name evidence="4" type="ORF">OA50_04152</name>
</gene>
<dbReference type="SUPFAM" id="SSF47473">
    <property type="entry name" value="EF-hand"/>
    <property type="match status" value="1"/>
</dbReference>
<dbReference type="AlphaFoldDB" id="A0A0B3S3V7"/>
<sequence length="112" mass="11975">MRHGLASALLTIFLLSALPVCAQTVVPGAGPVSRGEVDAFVRADADRDGFLSFAEFRVFVRLMAASGQSTAITIRNFGAYRLAFRRVDANRDGQASPGELRRADDGFRAEGG</sequence>
<keyword evidence="2" id="KW-0732">Signal</keyword>
<evidence type="ECO:0000313" key="4">
    <source>
        <dbReference type="EMBL" id="KHQ51371.1"/>
    </source>
</evidence>
<dbReference type="RefSeq" id="WP_043144848.1">
    <property type="nucleotide sequence ID" value="NZ_JSUQ01000018.1"/>
</dbReference>
<accession>A0A0B3S3V7</accession>
<feature type="region of interest" description="Disordered" evidence="1">
    <location>
        <begin position="92"/>
        <end position="112"/>
    </location>
</feature>
<feature type="chain" id="PRO_5002082905" evidence="2">
    <location>
        <begin position="23"/>
        <end position="112"/>
    </location>
</feature>
<proteinExistence type="predicted"/>
<organism evidence="4 5">
    <name type="scientific">Mameliella alba</name>
    <dbReference type="NCBI Taxonomy" id="561184"/>
    <lineage>
        <taxon>Bacteria</taxon>
        <taxon>Pseudomonadati</taxon>
        <taxon>Pseudomonadota</taxon>
        <taxon>Alphaproteobacteria</taxon>
        <taxon>Rhodobacterales</taxon>
        <taxon>Roseobacteraceae</taxon>
        <taxon>Mameliella</taxon>
    </lineage>
</organism>
<evidence type="ECO:0000256" key="1">
    <source>
        <dbReference type="SAM" id="MobiDB-lite"/>
    </source>
</evidence>
<dbReference type="STRING" id="561184.SAMN05216376_11379"/>
<protein>
    <submittedName>
        <fullName evidence="4">Calcium-binding EF-hand</fullName>
    </submittedName>
</protein>
<dbReference type="InterPro" id="IPR018247">
    <property type="entry name" value="EF_Hand_1_Ca_BS"/>
</dbReference>
<name>A0A0B3S3V7_9RHOB</name>
<reference evidence="4 5" key="1">
    <citation type="submission" date="2014-10" db="EMBL/GenBank/DDBJ databases">
        <title>Genome sequence of Ponticoccus sp. strain UMTAT08 isolated from clonal culture of toxic dinoflagellate Alexandrium tamiyavanichii.</title>
        <authorList>
            <person name="Gan H.Y."/>
            <person name="Muhd D.-D."/>
            <person name="Mohd Noor M.E."/>
            <person name="Yeong Y.S."/>
            <person name="Usup G."/>
        </authorList>
    </citation>
    <scope>NUCLEOTIDE SEQUENCE [LARGE SCALE GENOMIC DNA]</scope>
    <source>
        <strain evidence="4 5">UMTAT08</strain>
    </source>
</reference>
<feature type="domain" description="EF-hand" evidence="3">
    <location>
        <begin position="38"/>
        <end position="66"/>
    </location>
</feature>
<dbReference type="GO" id="GO:0005509">
    <property type="term" value="F:calcium ion binding"/>
    <property type="evidence" value="ECO:0007669"/>
    <property type="project" value="InterPro"/>
</dbReference>
<dbReference type="InterPro" id="IPR002048">
    <property type="entry name" value="EF_hand_dom"/>
</dbReference>
<dbReference type="PROSITE" id="PS00018">
    <property type="entry name" value="EF_HAND_1"/>
    <property type="match status" value="1"/>
</dbReference>
<dbReference type="EMBL" id="JSUQ01000018">
    <property type="protein sequence ID" value="KHQ51371.1"/>
    <property type="molecule type" value="Genomic_DNA"/>
</dbReference>
<comment type="caution">
    <text evidence="4">The sequence shown here is derived from an EMBL/GenBank/DDBJ whole genome shotgun (WGS) entry which is preliminary data.</text>
</comment>
<feature type="signal peptide" evidence="2">
    <location>
        <begin position="1"/>
        <end position="22"/>
    </location>
</feature>